<keyword evidence="1" id="KW-1277">Toxin-antitoxin system</keyword>
<dbReference type="SUPFAM" id="SSF47598">
    <property type="entry name" value="Ribbon-helix-helix"/>
    <property type="match status" value="1"/>
</dbReference>
<reference evidence="3 4" key="1">
    <citation type="journal article" date="2011" name="J. Bacteriol.">
        <title>Draft genome of the psychrotolerant acidophile Acidithiobacillus ferrivorans SS3.</title>
        <authorList>
            <person name="Liljeqvist M."/>
            <person name="Valdes J."/>
            <person name="Holmes D.S."/>
            <person name="Dopson M."/>
        </authorList>
    </citation>
    <scope>NUCLEOTIDE SEQUENCE [LARGE SCALE GENOMIC DNA]</scope>
    <source>
        <strain evidence="3 4">SS3</strain>
    </source>
</reference>
<evidence type="ECO:0000256" key="1">
    <source>
        <dbReference type="ARBA" id="ARBA00022649"/>
    </source>
</evidence>
<dbReference type="STRING" id="743299.Acife_3122"/>
<gene>
    <name evidence="3" type="ORF">Acife_3122</name>
</gene>
<dbReference type="AlphaFoldDB" id="G0JL77"/>
<dbReference type="HOGENOM" id="CLU_152494_3_3_6"/>
<organism evidence="3 4">
    <name type="scientific">Acidithiobacillus ferrivorans SS3</name>
    <dbReference type="NCBI Taxonomy" id="743299"/>
    <lineage>
        <taxon>Bacteria</taxon>
        <taxon>Pseudomonadati</taxon>
        <taxon>Pseudomonadota</taxon>
        <taxon>Acidithiobacillia</taxon>
        <taxon>Acidithiobacillales</taxon>
        <taxon>Acidithiobacillaceae</taxon>
        <taxon>Acidithiobacillus</taxon>
    </lineage>
</organism>
<name>G0JL77_9PROT</name>
<dbReference type="RefSeq" id="WP_014030426.1">
    <property type="nucleotide sequence ID" value="NC_015942.1"/>
</dbReference>
<evidence type="ECO:0000313" key="4">
    <source>
        <dbReference type="Proteomes" id="UP000009220"/>
    </source>
</evidence>
<sequence>MSTTLETTRINLRASAEAKALIEQAAALMGTTVSGFMLQNAYDAARKVVIEHDTMRLSQSAFQAFVSTCEQTPTPNAALQSLMARR</sequence>
<evidence type="ECO:0000256" key="2">
    <source>
        <dbReference type="ARBA" id="ARBA00049988"/>
    </source>
</evidence>
<evidence type="ECO:0000313" key="3">
    <source>
        <dbReference type="EMBL" id="AEM49192.1"/>
    </source>
</evidence>
<proteinExistence type="inferred from homology"/>
<dbReference type="PANTHER" id="PTHR35401:SF2">
    <property type="entry name" value="ABC-TYPE TRANSPORT SYSTEM"/>
    <property type="match status" value="1"/>
</dbReference>
<dbReference type="Proteomes" id="UP000009220">
    <property type="component" value="Chromosome"/>
</dbReference>
<protein>
    <recommendedName>
        <fullName evidence="5">DUF1778 domain-containing protein</fullName>
    </recommendedName>
</protein>
<dbReference type="PANTHER" id="PTHR35401">
    <property type="entry name" value="COPG FAMILY HELIX-TURN-HELIX PROTEIN-RELATED-RELATED"/>
    <property type="match status" value="1"/>
</dbReference>
<dbReference type="GO" id="GO:0006355">
    <property type="term" value="P:regulation of DNA-templated transcription"/>
    <property type="evidence" value="ECO:0007669"/>
    <property type="project" value="InterPro"/>
</dbReference>
<dbReference type="eggNOG" id="COG4453">
    <property type="taxonomic scope" value="Bacteria"/>
</dbReference>
<dbReference type="KEGG" id="afi:Acife_3122"/>
<accession>G0JL77</accession>
<dbReference type="Pfam" id="PF08681">
    <property type="entry name" value="TacA1"/>
    <property type="match status" value="1"/>
</dbReference>
<dbReference type="Gene3D" id="1.20.5.780">
    <property type="entry name" value="Single helix bin"/>
    <property type="match status" value="1"/>
</dbReference>
<evidence type="ECO:0008006" key="5">
    <source>
        <dbReference type="Google" id="ProtNLM"/>
    </source>
</evidence>
<dbReference type="EMBL" id="CP002985">
    <property type="protein sequence ID" value="AEM49192.1"/>
    <property type="molecule type" value="Genomic_DNA"/>
</dbReference>
<dbReference type="InterPro" id="IPR010985">
    <property type="entry name" value="Ribbon_hlx_hlx"/>
</dbReference>
<dbReference type="InterPro" id="IPR014795">
    <property type="entry name" value="TacA_1-like"/>
</dbReference>
<comment type="similarity">
    <text evidence="2">Belongs to the TacA antitoxin family.</text>
</comment>